<dbReference type="EMBL" id="JACGWT010000001">
    <property type="protein sequence ID" value="MBA8792485.1"/>
    <property type="molecule type" value="Genomic_DNA"/>
</dbReference>
<dbReference type="AlphaFoldDB" id="A0A7W3INU5"/>
<feature type="transmembrane region" description="Helical" evidence="1">
    <location>
        <begin position="9"/>
        <end position="29"/>
    </location>
</feature>
<sequence>MISTPRQRLAIFGGSFALALIIILLLMFVTGAL</sequence>
<keyword evidence="3" id="KW-1185">Reference proteome</keyword>
<accession>A0A7W3INU5</accession>
<keyword evidence="1" id="KW-0812">Transmembrane</keyword>
<keyword evidence="1" id="KW-1133">Transmembrane helix</keyword>
<keyword evidence="1" id="KW-0472">Membrane</keyword>
<organism evidence="2 3">
    <name type="scientific">Microlunatus kandeliicorticis</name>
    <dbReference type="NCBI Taxonomy" id="1759536"/>
    <lineage>
        <taxon>Bacteria</taxon>
        <taxon>Bacillati</taxon>
        <taxon>Actinomycetota</taxon>
        <taxon>Actinomycetes</taxon>
        <taxon>Propionibacteriales</taxon>
        <taxon>Propionibacteriaceae</taxon>
        <taxon>Microlunatus</taxon>
    </lineage>
</organism>
<dbReference type="Proteomes" id="UP000523079">
    <property type="component" value="Unassembled WGS sequence"/>
</dbReference>
<name>A0A7W3INU5_9ACTN</name>
<evidence type="ECO:0000313" key="3">
    <source>
        <dbReference type="Proteomes" id="UP000523079"/>
    </source>
</evidence>
<gene>
    <name evidence="2" type="ORF">FHX74_000079</name>
</gene>
<protein>
    <submittedName>
        <fullName evidence="2">Putative integral membrane protein</fullName>
    </submittedName>
</protein>
<evidence type="ECO:0000313" key="2">
    <source>
        <dbReference type="EMBL" id="MBA8792485.1"/>
    </source>
</evidence>
<evidence type="ECO:0000256" key="1">
    <source>
        <dbReference type="SAM" id="Phobius"/>
    </source>
</evidence>
<comment type="caution">
    <text evidence="2">The sequence shown here is derived from an EMBL/GenBank/DDBJ whole genome shotgun (WGS) entry which is preliminary data.</text>
</comment>
<proteinExistence type="predicted"/>
<reference evidence="2 3" key="1">
    <citation type="submission" date="2020-07" db="EMBL/GenBank/DDBJ databases">
        <title>Sequencing the genomes of 1000 actinobacteria strains.</title>
        <authorList>
            <person name="Klenk H.-P."/>
        </authorList>
    </citation>
    <scope>NUCLEOTIDE SEQUENCE [LARGE SCALE GENOMIC DNA]</scope>
    <source>
        <strain evidence="2 3">DSM 100723</strain>
    </source>
</reference>